<evidence type="ECO:0000256" key="4">
    <source>
        <dbReference type="ARBA" id="ARBA00022741"/>
    </source>
</evidence>
<comment type="cofactor">
    <cofactor evidence="8">
        <name>Mg(2+)</name>
        <dbReference type="ChEBI" id="CHEBI:18420"/>
    </cofactor>
</comment>
<comment type="caution">
    <text evidence="8">Lacks conserved residue(s) required for the propagation of feature annotation.</text>
</comment>
<feature type="binding site" evidence="8">
    <location>
        <begin position="24"/>
        <end position="26"/>
    </location>
    <ligand>
        <name>GTP</name>
        <dbReference type="ChEBI" id="CHEBI:37565"/>
    </ligand>
</feature>
<evidence type="ECO:0000256" key="2">
    <source>
        <dbReference type="ARBA" id="ARBA00022679"/>
    </source>
</evidence>
<dbReference type="Pfam" id="PF12804">
    <property type="entry name" value="NTP_transf_3"/>
    <property type="match status" value="1"/>
</dbReference>
<evidence type="ECO:0000313" key="10">
    <source>
        <dbReference type="EMBL" id="SPD73227.1"/>
    </source>
</evidence>
<feature type="binding site" evidence="8">
    <location>
        <position position="110"/>
    </location>
    <ligand>
        <name>GTP</name>
        <dbReference type="ChEBI" id="CHEBI:37565"/>
    </ligand>
</feature>
<comment type="function">
    <text evidence="8">Transfers a GMP moiety from GTP to Mo-molybdopterin (Mo-MPT) cofactor (Moco or molybdenum cofactor) to form Mo-molybdopterin guanine dinucleotide (Mo-MGD) cofactor.</text>
</comment>
<gene>
    <name evidence="8 10" type="primary">mobA</name>
    <name evidence="10" type="ORF">PITCH_A1740036</name>
</gene>
<keyword evidence="7 8" id="KW-0501">Molybdenum cofactor biosynthesis</keyword>
<dbReference type="InterPro" id="IPR029044">
    <property type="entry name" value="Nucleotide-diphossugar_trans"/>
</dbReference>
<accession>A0A445MUP9</accession>
<dbReference type="GO" id="GO:0006777">
    <property type="term" value="P:Mo-molybdopterin cofactor biosynthetic process"/>
    <property type="evidence" value="ECO:0007669"/>
    <property type="project" value="UniProtKB-KW"/>
</dbReference>
<keyword evidence="5 8" id="KW-0460">Magnesium</keyword>
<dbReference type="CDD" id="cd02503">
    <property type="entry name" value="MobA"/>
    <property type="match status" value="1"/>
</dbReference>
<dbReference type="PANTHER" id="PTHR19136">
    <property type="entry name" value="MOLYBDENUM COFACTOR GUANYLYLTRANSFERASE"/>
    <property type="match status" value="1"/>
</dbReference>
<dbReference type="GO" id="GO:0061603">
    <property type="term" value="F:molybdenum cofactor guanylyltransferase activity"/>
    <property type="evidence" value="ECO:0007669"/>
    <property type="project" value="UniProtKB-EC"/>
</dbReference>
<keyword evidence="3 8" id="KW-0479">Metal-binding</keyword>
<keyword evidence="6 8" id="KW-0342">GTP-binding</keyword>
<keyword evidence="4 8" id="KW-0547">Nucleotide-binding</keyword>
<keyword evidence="10" id="KW-0548">Nucleotidyltransferase</keyword>
<reference evidence="10" key="1">
    <citation type="submission" date="2018-01" db="EMBL/GenBank/DDBJ databases">
        <authorList>
            <person name="Regsiter A."/>
            <person name="William W."/>
        </authorList>
    </citation>
    <scope>NUCLEOTIDE SEQUENCE</scope>
    <source>
        <strain evidence="10">TRIP AH-1</strain>
    </source>
</reference>
<dbReference type="HAMAP" id="MF_00316">
    <property type="entry name" value="MobA"/>
    <property type="match status" value="1"/>
</dbReference>
<evidence type="ECO:0000256" key="8">
    <source>
        <dbReference type="HAMAP-Rule" id="MF_00316"/>
    </source>
</evidence>
<evidence type="ECO:0000259" key="9">
    <source>
        <dbReference type="Pfam" id="PF12804"/>
    </source>
</evidence>
<feature type="binding site" evidence="8">
    <location>
        <position position="36"/>
    </location>
    <ligand>
        <name>GTP</name>
        <dbReference type="ChEBI" id="CHEBI:37565"/>
    </ligand>
</feature>
<protein>
    <recommendedName>
        <fullName evidence="8">Probable molybdenum cofactor guanylyltransferase</fullName>
        <shortName evidence="8">MoCo guanylyltransferase</shortName>
        <ecNumber evidence="8">2.7.7.77</ecNumber>
    </recommendedName>
    <alternativeName>
        <fullName evidence="8">GTP:molybdopterin guanylyltransferase</fullName>
    </alternativeName>
    <alternativeName>
        <fullName evidence="8">Mo-MPT guanylyltransferase</fullName>
    </alternativeName>
    <alternativeName>
        <fullName evidence="8">Molybdopterin guanylyltransferase</fullName>
    </alternativeName>
    <alternativeName>
        <fullName evidence="8">Molybdopterin-guanine dinucleotide synthase</fullName>
        <shortName evidence="8">MGD synthase</shortName>
    </alternativeName>
</protein>
<organism evidence="10">
    <name type="scientific">uncultured Desulfobacterium sp</name>
    <dbReference type="NCBI Taxonomy" id="201089"/>
    <lineage>
        <taxon>Bacteria</taxon>
        <taxon>Pseudomonadati</taxon>
        <taxon>Thermodesulfobacteriota</taxon>
        <taxon>Desulfobacteria</taxon>
        <taxon>Desulfobacterales</taxon>
        <taxon>Desulfobacteriaceae</taxon>
        <taxon>Desulfobacterium</taxon>
        <taxon>environmental samples</taxon>
    </lineage>
</organism>
<dbReference type="Gene3D" id="3.90.550.10">
    <property type="entry name" value="Spore Coat Polysaccharide Biosynthesis Protein SpsA, Chain A"/>
    <property type="match status" value="1"/>
</dbReference>
<dbReference type="AlphaFoldDB" id="A0A445MUP9"/>
<dbReference type="GO" id="GO:0046872">
    <property type="term" value="F:metal ion binding"/>
    <property type="evidence" value="ECO:0007669"/>
    <property type="project" value="UniProtKB-KW"/>
</dbReference>
<evidence type="ECO:0000256" key="6">
    <source>
        <dbReference type="ARBA" id="ARBA00023134"/>
    </source>
</evidence>
<evidence type="ECO:0000256" key="1">
    <source>
        <dbReference type="ARBA" id="ARBA00022490"/>
    </source>
</evidence>
<comment type="similarity">
    <text evidence="8">Belongs to the MobA family.</text>
</comment>
<dbReference type="EMBL" id="OJIN01000084">
    <property type="protein sequence ID" value="SPD73227.1"/>
    <property type="molecule type" value="Genomic_DNA"/>
</dbReference>
<evidence type="ECO:0000256" key="5">
    <source>
        <dbReference type="ARBA" id="ARBA00022842"/>
    </source>
</evidence>
<dbReference type="EC" id="2.7.7.77" evidence="8"/>
<dbReference type="PANTHER" id="PTHR19136:SF81">
    <property type="entry name" value="MOLYBDENUM COFACTOR GUANYLYLTRANSFERASE"/>
    <property type="match status" value="1"/>
</dbReference>
<comment type="catalytic activity">
    <reaction evidence="8">
        <text>Mo-molybdopterin + GTP + H(+) = Mo-molybdopterin guanine dinucleotide + diphosphate</text>
        <dbReference type="Rhea" id="RHEA:34243"/>
        <dbReference type="ChEBI" id="CHEBI:15378"/>
        <dbReference type="ChEBI" id="CHEBI:33019"/>
        <dbReference type="ChEBI" id="CHEBI:37565"/>
        <dbReference type="ChEBI" id="CHEBI:71302"/>
        <dbReference type="ChEBI" id="CHEBI:71310"/>
        <dbReference type="EC" id="2.7.7.77"/>
    </reaction>
</comment>
<comment type="domain">
    <text evidence="8">The N-terminal domain determines nucleotide recognition and specific binding, while the C-terminal domain determines the specific binding to the target protein.</text>
</comment>
<keyword evidence="1 8" id="KW-0963">Cytoplasm</keyword>
<feature type="domain" description="MobA-like NTP transferase" evidence="9">
    <location>
        <begin position="21"/>
        <end position="163"/>
    </location>
</feature>
<dbReference type="GO" id="GO:0005525">
    <property type="term" value="F:GTP binding"/>
    <property type="evidence" value="ECO:0007669"/>
    <property type="project" value="UniProtKB-UniRule"/>
</dbReference>
<dbReference type="InterPro" id="IPR013482">
    <property type="entry name" value="Molybde_CF_guanTrfase"/>
</dbReference>
<dbReference type="GO" id="GO:0005737">
    <property type="term" value="C:cytoplasm"/>
    <property type="evidence" value="ECO:0007669"/>
    <property type="project" value="UniProtKB-SubCell"/>
</dbReference>
<comment type="subcellular location">
    <subcellularLocation>
        <location evidence="8">Cytoplasm</location>
    </subcellularLocation>
</comment>
<proteinExistence type="inferred from homology"/>
<dbReference type="InterPro" id="IPR025877">
    <property type="entry name" value="MobA-like_NTP_Trfase"/>
</dbReference>
<dbReference type="SUPFAM" id="SSF53448">
    <property type="entry name" value="Nucleotide-diphospho-sugar transferases"/>
    <property type="match status" value="1"/>
</dbReference>
<evidence type="ECO:0000256" key="3">
    <source>
        <dbReference type="ARBA" id="ARBA00022723"/>
    </source>
</evidence>
<name>A0A445MUP9_9BACT</name>
<feature type="binding site" evidence="8">
    <location>
        <position position="110"/>
    </location>
    <ligand>
        <name>Mg(2+)</name>
        <dbReference type="ChEBI" id="CHEBI:18420"/>
    </ligand>
</feature>
<sequence>MPDASRASDQMVDSLFDDISGVILAGGKSSRYGRNKALEKIDGISLIERVAGVMGSVFEHLIIITNTPDEYAFLNIPMHGDFIRGLGPIGGIYTGLSVIHNTSGFFVACDMPLLNQDLIRYMTNKRAGFDVVVPRINGMIETLHAVYAKGCIPAVKRLIASKEYQTIRMFSELSVCYVERDEIRRFDPGLESFVNINRPQELRRLNN</sequence>
<evidence type="ECO:0000256" key="7">
    <source>
        <dbReference type="ARBA" id="ARBA00023150"/>
    </source>
</evidence>
<keyword evidence="2 8" id="KW-0808">Transferase</keyword>
<feature type="binding site" evidence="8">
    <location>
        <position position="81"/>
    </location>
    <ligand>
        <name>GTP</name>
        <dbReference type="ChEBI" id="CHEBI:37565"/>
    </ligand>
</feature>